<dbReference type="InterPro" id="IPR001206">
    <property type="entry name" value="Diacylglycerol_kinase_cat_dom"/>
</dbReference>
<evidence type="ECO:0000256" key="2">
    <source>
        <dbReference type="ARBA" id="ARBA00022741"/>
    </source>
</evidence>
<reference evidence="6" key="1">
    <citation type="submission" date="2019-08" db="EMBL/GenBank/DDBJ databases">
        <authorList>
            <person name="Kucharzyk K."/>
            <person name="Murdoch R.W."/>
            <person name="Higgins S."/>
            <person name="Loffler F."/>
        </authorList>
    </citation>
    <scope>NUCLEOTIDE SEQUENCE</scope>
</reference>
<dbReference type="PROSITE" id="PS50146">
    <property type="entry name" value="DAGK"/>
    <property type="match status" value="1"/>
</dbReference>
<dbReference type="InterPro" id="IPR017438">
    <property type="entry name" value="ATP-NAD_kinase_N"/>
</dbReference>
<dbReference type="PANTHER" id="PTHR12358">
    <property type="entry name" value="SPHINGOSINE KINASE"/>
    <property type="match status" value="1"/>
</dbReference>
<keyword evidence="4" id="KW-0067">ATP-binding</keyword>
<feature type="domain" description="DAGKc" evidence="5">
    <location>
        <begin position="10"/>
        <end position="141"/>
    </location>
</feature>
<sequence length="313" mass="34895">MIPFVRQDVGVAMKYFFIVNPAAGTRSAEETLRGALIPYEGKIDYRVYVSAGPEDTERYLKGLREKEQGTLRLIACGGDGTLNMVVNAARGMKDVQVGCYACGSGNDYVKYYGKVENFLDLEKLFSARVEEVDLMSVGSRIAINMVHFGFDTNVVRRMQRLRRLPLIGGTRAYFSGVLCALLSPMFTACELTAEGERLCEGKMLLCTLGCGQFVGGGYRSSPRSSNTDGQMEICLVKPLPRLKLLRLMSLYKKGLHLEEPSLKNLITYRRAQHARIRFPRETGILLDGEIIMVKETDVRILPRALSFLVPLGL</sequence>
<dbReference type="EC" id="2.7.1.-" evidence="6"/>
<dbReference type="SUPFAM" id="SSF111331">
    <property type="entry name" value="NAD kinase/diacylglycerol kinase-like"/>
    <property type="match status" value="1"/>
</dbReference>
<keyword evidence="2" id="KW-0547">Nucleotide-binding</keyword>
<dbReference type="GO" id="GO:0016301">
    <property type="term" value="F:kinase activity"/>
    <property type="evidence" value="ECO:0007669"/>
    <property type="project" value="UniProtKB-KW"/>
</dbReference>
<name>A0A645ERL8_9ZZZZ</name>
<keyword evidence="3 6" id="KW-0418">Kinase</keyword>
<evidence type="ECO:0000259" key="5">
    <source>
        <dbReference type="PROSITE" id="PS50146"/>
    </source>
</evidence>
<evidence type="ECO:0000256" key="3">
    <source>
        <dbReference type="ARBA" id="ARBA00022777"/>
    </source>
</evidence>
<evidence type="ECO:0000313" key="6">
    <source>
        <dbReference type="EMBL" id="MPN03173.1"/>
    </source>
</evidence>
<dbReference type="Pfam" id="PF00781">
    <property type="entry name" value="DAGK_cat"/>
    <property type="match status" value="1"/>
</dbReference>
<protein>
    <submittedName>
        <fullName evidence="6">Lipid kinase YegS</fullName>
        <ecNumber evidence="6">2.7.1.-</ecNumber>
    </submittedName>
</protein>
<keyword evidence="1 6" id="KW-0808">Transferase</keyword>
<evidence type="ECO:0000256" key="1">
    <source>
        <dbReference type="ARBA" id="ARBA00022679"/>
    </source>
</evidence>
<dbReference type="AlphaFoldDB" id="A0A645ERL8"/>
<dbReference type="GO" id="GO:0005524">
    <property type="term" value="F:ATP binding"/>
    <property type="evidence" value="ECO:0007669"/>
    <property type="project" value="UniProtKB-KW"/>
</dbReference>
<evidence type="ECO:0000256" key="4">
    <source>
        <dbReference type="ARBA" id="ARBA00022840"/>
    </source>
</evidence>
<proteinExistence type="predicted"/>
<dbReference type="PANTHER" id="PTHR12358:SF106">
    <property type="entry name" value="LIPID KINASE YEGS"/>
    <property type="match status" value="1"/>
</dbReference>
<dbReference type="Gene3D" id="3.40.50.10330">
    <property type="entry name" value="Probable inorganic polyphosphate/atp-NAD kinase, domain 1"/>
    <property type="match status" value="1"/>
</dbReference>
<gene>
    <name evidence="6" type="primary">yegS_11</name>
    <name evidence="6" type="ORF">SDC9_150398</name>
</gene>
<comment type="caution">
    <text evidence="6">The sequence shown here is derived from an EMBL/GenBank/DDBJ whole genome shotgun (WGS) entry which is preliminary data.</text>
</comment>
<organism evidence="6">
    <name type="scientific">bioreactor metagenome</name>
    <dbReference type="NCBI Taxonomy" id="1076179"/>
    <lineage>
        <taxon>unclassified sequences</taxon>
        <taxon>metagenomes</taxon>
        <taxon>ecological metagenomes</taxon>
    </lineage>
</organism>
<dbReference type="InterPro" id="IPR050187">
    <property type="entry name" value="Lipid_Phosphate_FormReg"/>
</dbReference>
<accession>A0A645ERL8</accession>
<dbReference type="Pfam" id="PF19279">
    <property type="entry name" value="YegS_C"/>
    <property type="match status" value="1"/>
</dbReference>
<dbReference type="EMBL" id="VSSQ01049098">
    <property type="protein sequence ID" value="MPN03173.1"/>
    <property type="molecule type" value="Genomic_DNA"/>
</dbReference>
<dbReference type="Gene3D" id="2.60.200.40">
    <property type="match status" value="1"/>
</dbReference>
<dbReference type="InterPro" id="IPR016064">
    <property type="entry name" value="NAD/diacylglycerol_kinase_sf"/>
</dbReference>
<dbReference type="GO" id="GO:0005886">
    <property type="term" value="C:plasma membrane"/>
    <property type="evidence" value="ECO:0007669"/>
    <property type="project" value="TreeGrafter"/>
</dbReference>
<dbReference type="InterPro" id="IPR045540">
    <property type="entry name" value="YegS/DAGK_C"/>
</dbReference>